<dbReference type="Pfam" id="PF14646">
    <property type="entry name" value="MYCBPAP"/>
    <property type="match status" value="1"/>
</dbReference>
<evidence type="ECO:0000313" key="1">
    <source>
        <dbReference type="EMBL" id="GFS06066.1"/>
    </source>
</evidence>
<dbReference type="Proteomes" id="UP000762676">
    <property type="component" value="Unassembled WGS sequence"/>
</dbReference>
<evidence type="ECO:0000313" key="2">
    <source>
        <dbReference type="Proteomes" id="UP000762676"/>
    </source>
</evidence>
<sequence>MRTGWERRKRGAGGLQELLQKAPEDLAMNQADNFRKVQEQRYLVDRAIPGVDYGKGCELCVLNDGWSVRGAGMVGEGGDE</sequence>
<name>A0AAV4IBN3_9GAST</name>
<comment type="caution">
    <text evidence="1">The sequence shown here is derived from an EMBL/GenBank/DDBJ whole genome shotgun (WGS) entry which is preliminary data.</text>
</comment>
<dbReference type="AlphaFoldDB" id="A0AAV4IBN3"/>
<organism evidence="1 2">
    <name type="scientific">Elysia marginata</name>
    <dbReference type="NCBI Taxonomy" id="1093978"/>
    <lineage>
        <taxon>Eukaryota</taxon>
        <taxon>Metazoa</taxon>
        <taxon>Spiralia</taxon>
        <taxon>Lophotrochozoa</taxon>
        <taxon>Mollusca</taxon>
        <taxon>Gastropoda</taxon>
        <taxon>Heterobranchia</taxon>
        <taxon>Euthyneura</taxon>
        <taxon>Panpulmonata</taxon>
        <taxon>Sacoglossa</taxon>
        <taxon>Placobranchoidea</taxon>
        <taxon>Plakobranchidae</taxon>
        <taxon>Elysia</taxon>
    </lineage>
</organism>
<reference evidence="1 2" key="1">
    <citation type="journal article" date="2021" name="Elife">
        <title>Chloroplast acquisition without the gene transfer in kleptoplastic sea slugs, Plakobranchus ocellatus.</title>
        <authorList>
            <person name="Maeda T."/>
            <person name="Takahashi S."/>
            <person name="Yoshida T."/>
            <person name="Shimamura S."/>
            <person name="Takaki Y."/>
            <person name="Nagai Y."/>
            <person name="Toyoda A."/>
            <person name="Suzuki Y."/>
            <person name="Arimoto A."/>
            <person name="Ishii H."/>
            <person name="Satoh N."/>
            <person name="Nishiyama T."/>
            <person name="Hasebe M."/>
            <person name="Maruyama T."/>
            <person name="Minagawa J."/>
            <person name="Obokata J."/>
            <person name="Shigenobu S."/>
        </authorList>
    </citation>
    <scope>NUCLEOTIDE SEQUENCE [LARGE SCALE GENOMIC DNA]</scope>
</reference>
<dbReference type="EMBL" id="BMAT01013124">
    <property type="protein sequence ID" value="GFS06066.1"/>
    <property type="molecule type" value="Genomic_DNA"/>
</dbReference>
<keyword evidence="2" id="KW-1185">Reference proteome</keyword>
<proteinExistence type="predicted"/>
<gene>
    <name evidence="1" type="ORF">ElyMa_006535000</name>
</gene>
<dbReference type="InterPro" id="IPR032707">
    <property type="entry name" value="MYCBPAP"/>
</dbReference>
<protein>
    <submittedName>
        <fullName evidence="1">MYCBP-associated protein-like isoform X2</fullName>
    </submittedName>
</protein>
<accession>A0AAV4IBN3</accession>